<dbReference type="eggNOG" id="KOG4210">
    <property type="taxonomic scope" value="Eukaryota"/>
</dbReference>
<dbReference type="SUPFAM" id="SSF54928">
    <property type="entry name" value="RNA-binding domain, RBD"/>
    <property type="match status" value="1"/>
</dbReference>
<organism evidence="2 3">
    <name type="scientific">Capsella rubella</name>
    <dbReference type="NCBI Taxonomy" id="81985"/>
    <lineage>
        <taxon>Eukaryota</taxon>
        <taxon>Viridiplantae</taxon>
        <taxon>Streptophyta</taxon>
        <taxon>Embryophyta</taxon>
        <taxon>Tracheophyta</taxon>
        <taxon>Spermatophyta</taxon>
        <taxon>Magnoliopsida</taxon>
        <taxon>eudicotyledons</taxon>
        <taxon>Gunneridae</taxon>
        <taxon>Pentapetalae</taxon>
        <taxon>rosids</taxon>
        <taxon>malvids</taxon>
        <taxon>Brassicales</taxon>
        <taxon>Brassicaceae</taxon>
        <taxon>Camelineae</taxon>
        <taxon>Capsella</taxon>
    </lineage>
</organism>
<name>R0H0K0_9BRAS</name>
<dbReference type="Gene3D" id="3.30.70.330">
    <property type="match status" value="1"/>
</dbReference>
<protein>
    <recommendedName>
        <fullName evidence="1">RRM domain-containing protein</fullName>
    </recommendedName>
</protein>
<dbReference type="Pfam" id="PF00076">
    <property type="entry name" value="RRM_1"/>
    <property type="match status" value="1"/>
</dbReference>
<dbReference type="InterPro" id="IPR012677">
    <property type="entry name" value="Nucleotide-bd_a/b_plait_sf"/>
</dbReference>
<proteinExistence type="predicted"/>
<evidence type="ECO:0000313" key="3">
    <source>
        <dbReference type="Proteomes" id="UP000029121"/>
    </source>
</evidence>
<dbReference type="InterPro" id="IPR035979">
    <property type="entry name" value="RBD_domain_sf"/>
</dbReference>
<dbReference type="STRING" id="81985.R0H0K0"/>
<feature type="non-terminal residue" evidence="2">
    <location>
        <position position="1"/>
    </location>
</feature>
<accession>R0H0K0</accession>
<keyword evidence="3" id="KW-1185">Reference proteome</keyword>
<dbReference type="EMBL" id="KB870810">
    <property type="protein sequence ID" value="EOA22764.1"/>
    <property type="molecule type" value="Genomic_DNA"/>
</dbReference>
<dbReference type="InterPro" id="IPR000504">
    <property type="entry name" value="RRM_dom"/>
</dbReference>
<sequence length="166" mass="18812">KETTNKKVEPKCCFETTGAKGNNDETILVRGFDCSFPRDDIKSSLEKHFGSCGKITRVFVPVECHTNSPLGFVTFVTKLKSGQEGQEKALLLDGSYLGGLKLEVVLASHREEEYYCYPNFKGCKRCCMARYQLPMKDFLKDFCATSGGRLYRIPARYTNLFLTIEF</sequence>
<evidence type="ECO:0000259" key="1">
    <source>
        <dbReference type="Pfam" id="PF00076"/>
    </source>
</evidence>
<gene>
    <name evidence="2" type="ORF">CARUB_v10003477mg</name>
</gene>
<evidence type="ECO:0000313" key="2">
    <source>
        <dbReference type="EMBL" id="EOA22764.1"/>
    </source>
</evidence>
<reference evidence="3" key="1">
    <citation type="journal article" date="2013" name="Nat. Genet.">
        <title>The Capsella rubella genome and the genomic consequences of rapid mating system evolution.</title>
        <authorList>
            <person name="Slotte T."/>
            <person name="Hazzouri K.M."/>
            <person name="Agren J.A."/>
            <person name="Koenig D."/>
            <person name="Maumus F."/>
            <person name="Guo Y.L."/>
            <person name="Steige K."/>
            <person name="Platts A.E."/>
            <person name="Escobar J.S."/>
            <person name="Newman L.K."/>
            <person name="Wang W."/>
            <person name="Mandakova T."/>
            <person name="Vello E."/>
            <person name="Smith L.M."/>
            <person name="Henz S.R."/>
            <person name="Steffen J."/>
            <person name="Takuno S."/>
            <person name="Brandvain Y."/>
            <person name="Coop G."/>
            <person name="Andolfatto P."/>
            <person name="Hu T.T."/>
            <person name="Blanchette M."/>
            <person name="Clark R.M."/>
            <person name="Quesneville H."/>
            <person name="Nordborg M."/>
            <person name="Gaut B.S."/>
            <person name="Lysak M.A."/>
            <person name="Jenkins J."/>
            <person name="Grimwood J."/>
            <person name="Chapman J."/>
            <person name="Prochnik S."/>
            <person name="Shu S."/>
            <person name="Rokhsar D."/>
            <person name="Schmutz J."/>
            <person name="Weigel D."/>
            <person name="Wright S.I."/>
        </authorList>
    </citation>
    <scope>NUCLEOTIDE SEQUENCE [LARGE SCALE GENOMIC DNA]</scope>
    <source>
        <strain evidence="3">cv. Monte Gargano</strain>
    </source>
</reference>
<feature type="domain" description="RRM" evidence="1">
    <location>
        <begin position="42"/>
        <end position="102"/>
    </location>
</feature>
<dbReference type="Proteomes" id="UP000029121">
    <property type="component" value="Unassembled WGS sequence"/>
</dbReference>
<dbReference type="GO" id="GO:0003723">
    <property type="term" value="F:RNA binding"/>
    <property type="evidence" value="ECO:0007669"/>
    <property type="project" value="InterPro"/>
</dbReference>
<dbReference type="AlphaFoldDB" id="R0H0K0"/>